<comment type="caution">
    <text evidence="9">The sequence shown here is derived from an EMBL/GenBank/DDBJ whole genome shotgun (WGS) entry which is preliminary data.</text>
</comment>
<dbReference type="PANTHER" id="PTHR23305">
    <property type="entry name" value="OBG GTPASE FAMILY"/>
    <property type="match status" value="1"/>
</dbReference>
<feature type="domain" description="TGS" evidence="8">
    <location>
        <begin position="287"/>
        <end position="370"/>
    </location>
</feature>
<keyword evidence="5" id="KW-0460">Magnesium</keyword>
<dbReference type="PROSITE" id="PS51710">
    <property type="entry name" value="G_OBG"/>
    <property type="match status" value="1"/>
</dbReference>
<evidence type="ECO:0000313" key="9">
    <source>
        <dbReference type="EMBL" id="PIQ73895.1"/>
    </source>
</evidence>
<dbReference type="InterPro" id="IPR004095">
    <property type="entry name" value="TGS"/>
</dbReference>
<comment type="similarity">
    <text evidence="6">Belongs to the TRAFAC class OBG-HflX-like GTPase superfamily. OBG GTPase family. YchF/OLA1 subfamily.</text>
</comment>
<keyword evidence="3 6" id="KW-0547">Nucleotide-binding</keyword>
<comment type="function">
    <text evidence="6">ATPase that binds to both the 70S ribosome and the 50S ribosomal subunit in a nucleotide-independent manner.</text>
</comment>
<reference evidence="9 10" key="1">
    <citation type="submission" date="2017-09" db="EMBL/GenBank/DDBJ databases">
        <title>Depth-based differentiation of microbial function through sediment-hosted aquifers and enrichment of novel symbionts in the deep terrestrial subsurface.</title>
        <authorList>
            <person name="Probst A.J."/>
            <person name="Ladd B."/>
            <person name="Jarett J.K."/>
            <person name="Geller-Mcgrath D.E."/>
            <person name="Sieber C.M."/>
            <person name="Emerson J.B."/>
            <person name="Anantharaman K."/>
            <person name="Thomas B.C."/>
            <person name="Malmstrom R."/>
            <person name="Stieglmeier M."/>
            <person name="Klingl A."/>
            <person name="Woyke T."/>
            <person name="Ryan C.M."/>
            <person name="Banfield J.F."/>
        </authorList>
    </citation>
    <scope>NUCLEOTIDE SEQUENCE [LARGE SCALE GENOMIC DNA]</scope>
    <source>
        <strain evidence="9">CG11_big_fil_rev_8_21_14_0_20_36_8</strain>
    </source>
</reference>
<dbReference type="EMBL" id="PCVM01000001">
    <property type="protein sequence ID" value="PIQ73895.1"/>
    <property type="molecule type" value="Genomic_DNA"/>
</dbReference>
<name>A0A2M6IVW3_9BACT</name>
<dbReference type="AlphaFoldDB" id="A0A2M6IVW3"/>
<dbReference type="SUPFAM" id="SSF52540">
    <property type="entry name" value="P-loop containing nucleoside triphosphate hydrolases"/>
    <property type="match status" value="1"/>
</dbReference>
<dbReference type="SUPFAM" id="SSF81271">
    <property type="entry name" value="TGS-like"/>
    <property type="match status" value="1"/>
</dbReference>
<dbReference type="GO" id="GO:0046872">
    <property type="term" value="F:metal ion binding"/>
    <property type="evidence" value="ECO:0007669"/>
    <property type="project" value="UniProtKB-KW"/>
</dbReference>
<dbReference type="InterPro" id="IPR013029">
    <property type="entry name" value="YchF_C"/>
</dbReference>
<sequence>MPNLSIGIVGLPNVGKSTLFNALLKKTVADAANYPFCTIEPNVGVVEVPDARLPALAKIVNTQKIVPAVVEFYDIAGLVKGASTGEGLGNKFLSHIREVAAIAHVVRLFEDGDIIHVENSVNALRDIQTIDTELILTDLVTLEKQPSSAKVTASKKDPKDEFRFNAVVKLKNHLNAGNPARSLRLTDDEAEAALDLHLLTMKPVIYLFNVSEEQLADHDSLNNVIKEIMNKIQTTDNGQPTTIFLNAKLENEVLALDEDDQKEYLDQFGLKETGLNRLIKTAYETLGLISFLTAGEIEARAWTIKKGTLAPQAAGTIHTDFEKKFIKADITKFEDFINIGGWIKAREQGKVHIVGKDYEIQDGDVVEFKIGS</sequence>
<dbReference type="HAMAP" id="MF_00944">
    <property type="entry name" value="YchF_OLA1_ATPase"/>
    <property type="match status" value="1"/>
</dbReference>
<dbReference type="Proteomes" id="UP000231056">
    <property type="component" value="Unassembled WGS sequence"/>
</dbReference>
<dbReference type="Gene3D" id="3.10.20.30">
    <property type="match status" value="1"/>
</dbReference>
<dbReference type="InterPro" id="IPR027417">
    <property type="entry name" value="P-loop_NTPase"/>
</dbReference>
<evidence type="ECO:0000256" key="2">
    <source>
        <dbReference type="ARBA" id="ARBA00022723"/>
    </source>
</evidence>
<dbReference type="PANTHER" id="PTHR23305:SF18">
    <property type="entry name" value="OBG-TYPE G DOMAIN-CONTAINING PROTEIN"/>
    <property type="match status" value="1"/>
</dbReference>
<accession>A0A2M6IVW3</accession>
<evidence type="ECO:0000256" key="6">
    <source>
        <dbReference type="HAMAP-Rule" id="MF_00944"/>
    </source>
</evidence>
<dbReference type="Pfam" id="PF06071">
    <property type="entry name" value="YchF-GTPase_C"/>
    <property type="match status" value="1"/>
</dbReference>
<dbReference type="CDD" id="cd01900">
    <property type="entry name" value="YchF"/>
    <property type="match status" value="1"/>
</dbReference>
<evidence type="ECO:0000256" key="3">
    <source>
        <dbReference type="ARBA" id="ARBA00022741"/>
    </source>
</evidence>
<dbReference type="FunFam" id="1.10.150.300:FF:000001">
    <property type="entry name" value="Ribosome-binding ATPase YchF"/>
    <property type="match status" value="1"/>
</dbReference>
<evidence type="ECO:0000256" key="1">
    <source>
        <dbReference type="ARBA" id="ARBA00001946"/>
    </source>
</evidence>
<dbReference type="InterPro" id="IPR012676">
    <property type="entry name" value="TGS-like"/>
</dbReference>
<comment type="cofactor">
    <cofactor evidence="1">
        <name>Mg(2+)</name>
        <dbReference type="ChEBI" id="CHEBI:18420"/>
    </cofactor>
</comment>
<proteinExistence type="inferred from homology"/>
<dbReference type="InterPro" id="IPR004396">
    <property type="entry name" value="ATPase_YchF/OLA1"/>
</dbReference>
<dbReference type="Gene3D" id="3.40.50.300">
    <property type="entry name" value="P-loop containing nucleotide triphosphate hydrolases"/>
    <property type="match status" value="1"/>
</dbReference>
<dbReference type="NCBIfam" id="TIGR00092">
    <property type="entry name" value="redox-regulated ATPase YchF"/>
    <property type="match status" value="1"/>
</dbReference>
<feature type="domain" description="OBG-type G" evidence="7">
    <location>
        <begin position="4"/>
        <end position="265"/>
    </location>
</feature>
<dbReference type="GO" id="GO:0043023">
    <property type="term" value="F:ribosomal large subunit binding"/>
    <property type="evidence" value="ECO:0007669"/>
    <property type="project" value="UniProtKB-UniRule"/>
</dbReference>
<dbReference type="GO" id="GO:0005524">
    <property type="term" value="F:ATP binding"/>
    <property type="evidence" value="ECO:0007669"/>
    <property type="project" value="UniProtKB-UniRule"/>
</dbReference>
<dbReference type="InterPro" id="IPR006073">
    <property type="entry name" value="GTP-bd"/>
</dbReference>
<evidence type="ECO:0000256" key="5">
    <source>
        <dbReference type="ARBA" id="ARBA00022842"/>
    </source>
</evidence>
<dbReference type="GO" id="GO:0005737">
    <property type="term" value="C:cytoplasm"/>
    <property type="evidence" value="ECO:0007669"/>
    <property type="project" value="TreeGrafter"/>
</dbReference>
<evidence type="ECO:0000259" key="8">
    <source>
        <dbReference type="PROSITE" id="PS51880"/>
    </source>
</evidence>
<dbReference type="PROSITE" id="PS51880">
    <property type="entry name" value="TGS"/>
    <property type="match status" value="1"/>
</dbReference>
<dbReference type="FunFam" id="3.10.20.30:FF:000001">
    <property type="entry name" value="Ribosome-binding ATPase YchF"/>
    <property type="match status" value="1"/>
</dbReference>
<dbReference type="InterPro" id="IPR041706">
    <property type="entry name" value="YchF_N"/>
</dbReference>
<gene>
    <name evidence="6" type="primary">ychF</name>
    <name evidence="9" type="ORF">COV58_00060</name>
</gene>
<dbReference type="PIRSF" id="PIRSF006641">
    <property type="entry name" value="CHP00092"/>
    <property type="match status" value="1"/>
</dbReference>
<evidence type="ECO:0000259" key="7">
    <source>
        <dbReference type="PROSITE" id="PS51710"/>
    </source>
</evidence>
<dbReference type="Pfam" id="PF01926">
    <property type="entry name" value="MMR_HSR1"/>
    <property type="match status" value="1"/>
</dbReference>
<dbReference type="InterPro" id="IPR012675">
    <property type="entry name" value="Beta-grasp_dom_sf"/>
</dbReference>
<dbReference type="PRINTS" id="PR00326">
    <property type="entry name" value="GTP1OBG"/>
</dbReference>
<organism evidence="9 10">
    <name type="scientific">Candidatus Roizmanbacteria bacterium CG11_big_fil_rev_8_21_14_0_20_36_8</name>
    <dbReference type="NCBI Taxonomy" id="1974856"/>
    <lineage>
        <taxon>Bacteria</taxon>
        <taxon>Candidatus Roizmaniibacteriota</taxon>
    </lineage>
</organism>
<keyword evidence="2" id="KW-0479">Metal-binding</keyword>
<dbReference type="InterPro" id="IPR023192">
    <property type="entry name" value="TGS-like_dom_sf"/>
</dbReference>
<evidence type="ECO:0000313" key="10">
    <source>
        <dbReference type="Proteomes" id="UP000231056"/>
    </source>
</evidence>
<dbReference type="InterPro" id="IPR031167">
    <property type="entry name" value="G_OBG"/>
</dbReference>
<feature type="binding site" evidence="6">
    <location>
        <begin position="13"/>
        <end position="18"/>
    </location>
    <ligand>
        <name>ATP</name>
        <dbReference type="ChEBI" id="CHEBI:30616"/>
    </ligand>
</feature>
<dbReference type="GO" id="GO:0005525">
    <property type="term" value="F:GTP binding"/>
    <property type="evidence" value="ECO:0007669"/>
    <property type="project" value="InterPro"/>
</dbReference>
<evidence type="ECO:0000256" key="4">
    <source>
        <dbReference type="ARBA" id="ARBA00022840"/>
    </source>
</evidence>
<dbReference type="Gene3D" id="1.10.150.300">
    <property type="entry name" value="TGS-like domain"/>
    <property type="match status" value="1"/>
</dbReference>
<keyword evidence="4 6" id="KW-0067">ATP-binding</keyword>
<dbReference type="GO" id="GO:0016887">
    <property type="term" value="F:ATP hydrolysis activity"/>
    <property type="evidence" value="ECO:0007669"/>
    <property type="project" value="UniProtKB-UniRule"/>
</dbReference>
<protein>
    <recommendedName>
        <fullName evidence="6">Ribosome-binding ATPase YchF</fullName>
    </recommendedName>
</protein>
<dbReference type="CDD" id="cd04867">
    <property type="entry name" value="TGS_YchF_OLA1"/>
    <property type="match status" value="1"/>
</dbReference>